<dbReference type="EMBL" id="FNDE01000007">
    <property type="protein sequence ID" value="SDG98064.1"/>
    <property type="molecule type" value="Genomic_DNA"/>
</dbReference>
<dbReference type="InterPro" id="IPR012292">
    <property type="entry name" value="Globin/Proto"/>
</dbReference>
<keyword evidence="4 5" id="KW-0408">Iron</keyword>
<dbReference type="Proteomes" id="UP000198956">
    <property type="component" value="Unassembled WGS sequence"/>
</dbReference>
<dbReference type="RefSeq" id="WP_057899516.1">
    <property type="nucleotide sequence ID" value="NZ_CP080764.1"/>
</dbReference>
<evidence type="ECO:0000256" key="3">
    <source>
        <dbReference type="ARBA" id="ARBA00022723"/>
    </source>
</evidence>
<feature type="binding site" description="distal binding residue" evidence="5">
    <location>
        <position position="7"/>
    </location>
    <ligand>
        <name>heme</name>
        <dbReference type="ChEBI" id="CHEBI:30413"/>
    </ligand>
    <ligandPart>
        <name>Fe</name>
        <dbReference type="ChEBI" id="CHEBI:18248"/>
    </ligandPart>
</feature>
<dbReference type="CDD" id="cd00454">
    <property type="entry name" value="TrHb1_N"/>
    <property type="match status" value="1"/>
</dbReference>
<dbReference type="Pfam" id="PF01152">
    <property type="entry name" value="Bac_globin"/>
    <property type="match status" value="1"/>
</dbReference>
<name>A0A1G7YNU1_ANETH</name>
<dbReference type="InterPro" id="IPR001486">
    <property type="entry name" value="Hemoglobin_trunc"/>
</dbReference>
<dbReference type="InterPro" id="IPR009050">
    <property type="entry name" value="Globin-like_sf"/>
</dbReference>
<evidence type="ECO:0000256" key="1">
    <source>
        <dbReference type="ARBA" id="ARBA00022448"/>
    </source>
</evidence>
<gene>
    <name evidence="6" type="ORF">SAMN04489735_100782</name>
</gene>
<evidence type="ECO:0000256" key="4">
    <source>
        <dbReference type="ARBA" id="ARBA00023004"/>
    </source>
</evidence>
<keyword evidence="2 5" id="KW-0349">Heme</keyword>
<protein>
    <submittedName>
        <fullName evidence="6">Globin</fullName>
    </submittedName>
</protein>
<feature type="binding site" description="distal binding residue" evidence="5">
    <location>
        <position position="31"/>
    </location>
    <ligand>
        <name>heme</name>
        <dbReference type="ChEBI" id="CHEBI:30413"/>
    </ligand>
    <ligandPart>
        <name>Fe</name>
        <dbReference type="ChEBI" id="CHEBI:18248"/>
    </ligandPart>
</feature>
<sequence>MKKQRRHQTLFISFAAGGPNQYTGKSMRKAHKGMNIKHEHFMAIVNHLAAALKEFNVSEEDIQAIAEKLMLMEKEIVEA</sequence>
<keyword evidence="1" id="KW-0813">Transport</keyword>
<dbReference type="Gene3D" id="1.10.490.10">
    <property type="entry name" value="Globins"/>
    <property type="match status" value="1"/>
</dbReference>
<proteinExistence type="predicted"/>
<organism evidence="6 7">
    <name type="scientific">Aneurinibacillus thermoaerophilus</name>
    <dbReference type="NCBI Taxonomy" id="143495"/>
    <lineage>
        <taxon>Bacteria</taxon>
        <taxon>Bacillati</taxon>
        <taxon>Bacillota</taxon>
        <taxon>Bacilli</taxon>
        <taxon>Bacillales</taxon>
        <taxon>Paenibacillaceae</taxon>
        <taxon>Aneurinibacillus group</taxon>
        <taxon>Aneurinibacillus</taxon>
    </lineage>
</organism>
<reference evidence="6 7" key="1">
    <citation type="submission" date="2016-10" db="EMBL/GenBank/DDBJ databases">
        <authorList>
            <person name="de Groot N.N."/>
        </authorList>
    </citation>
    <scope>NUCLEOTIDE SEQUENCE [LARGE SCALE GENOMIC DNA]</scope>
    <source>
        <strain evidence="6 7">L 420-91</strain>
    </source>
</reference>
<dbReference type="GO" id="GO:0046872">
    <property type="term" value="F:metal ion binding"/>
    <property type="evidence" value="ECO:0007669"/>
    <property type="project" value="UniProtKB-KW"/>
</dbReference>
<evidence type="ECO:0000256" key="5">
    <source>
        <dbReference type="PIRSR" id="PIRSR601486-1"/>
    </source>
</evidence>
<evidence type="ECO:0000313" key="6">
    <source>
        <dbReference type="EMBL" id="SDG98064.1"/>
    </source>
</evidence>
<dbReference type="AlphaFoldDB" id="A0A1G7YNU1"/>
<evidence type="ECO:0000256" key="2">
    <source>
        <dbReference type="ARBA" id="ARBA00022617"/>
    </source>
</evidence>
<dbReference type="SUPFAM" id="SSF46458">
    <property type="entry name" value="Globin-like"/>
    <property type="match status" value="1"/>
</dbReference>
<keyword evidence="3 5" id="KW-0479">Metal-binding</keyword>
<accession>A0A1G7YNU1</accession>
<dbReference type="GO" id="GO:0020037">
    <property type="term" value="F:heme binding"/>
    <property type="evidence" value="ECO:0007669"/>
    <property type="project" value="InterPro"/>
</dbReference>
<evidence type="ECO:0000313" key="7">
    <source>
        <dbReference type="Proteomes" id="UP000198956"/>
    </source>
</evidence>
<dbReference type="GeneID" id="97140783"/>
<dbReference type="GO" id="GO:0019825">
    <property type="term" value="F:oxygen binding"/>
    <property type="evidence" value="ECO:0007669"/>
    <property type="project" value="InterPro"/>
</dbReference>